<dbReference type="InterPro" id="IPR001680">
    <property type="entry name" value="WD40_rpt"/>
</dbReference>
<proteinExistence type="inferred from homology"/>
<dbReference type="Gene3D" id="2.130.10.10">
    <property type="entry name" value="YVTN repeat-like/Quinoprotein amine dehydrogenase"/>
    <property type="match status" value="2"/>
</dbReference>
<evidence type="ECO:0000259" key="7">
    <source>
        <dbReference type="PROSITE" id="PS50892"/>
    </source>
</evidence>
<feature type="region of interest" description="Disordered" evidence="6">
    <location>
        <begin position="1082"/>
        <end position="1116"/>
    </location>
</feature>
<evidence type="ECO:0000256" key="6">
    <source>
        <dbReference type="SAM" id="MobiDB-lite"/>
    </source>
</evidence>
<dbReference type="SUPFAM" id="SSF50978">
    <property type="entry name" value="WD40 repeat-like"/>
    <property type="match status" value="2"/>
</dbReference>
<dbReference type="GO" id="GO:0019905">
    <property type="term" value="F:syntaxin binding"/>
    <property type="evidence" value="ECO:0007669"/>
    <property type="project" value="TreeGrafter"/>
</dbReference>
<dbReference type="OrthoDB" id="1268022at2759"/>
<dbReference type="CDD" id="cd15873">
    <property type="entry name" value="R-SNARE_STXBP5_6"/>
    <property type="match status" value="1"/>
</dbReference>
<dbReference type="Proteomes" id="UP000824120">
    <property type="component" value="Chromosome 9"/>
</dbReference>
<dbReference type="EMBL" id="JACXVP010000009">
    <property type="protein sequence ID" value="KAG5584587.1"/>
    <property type="molecule type" value="Genomic_DNA"/>
</dbReference>
<comment type="subcellular location">
    <subcellularLocation>
        <location evidence="1">Cytoplasm</location>
    </subcellularLocation>
</comment>
<feature type="domain" description="V-SNARE coiled-coil homology" evidence="7">
    <location>
        <begin position="1124"/>
        <end position="1190"/>
    </location>
</feature>
<dbReference type="GO" id="GO:0005096">
    <property type="term" value="F:GTPase activator activity"/>
    <property type="evidence" value="ECO:0007669"/>
    <property type="project" value="TreeGrafter"/>
</dbReference>
<feature type="region of interest" description="Disordered" evidence="6">
    <location>
        <begin position="800"/>
        <end position="826"/>
    </location>
</feature>
<dbReference type="PANTHER" id="PTHR10241:SF25">
    <property type="entry name" value="TOMOSYN, ISOFORM C"/>
    <property type="match status" value="1"/>
</dbReference>
<dbReference type="SMART" id="SM00320">
    <property type="entry name" value="WD40"/>
    <property type="match status" value="5"/>
</dbReference>
<dbReference type="PANTHER" id="PTHR10241">
    <property type="entry name" value="LETHAL 2 GIANT LARVAE PROTEIN"/>
    <property type="match status" value="1"/>
</dbReference>
<gene>
    <name evidence="8" type="ORF">H5410_045021</name>
</gene>
<feature type="compositionally biased region" description="Basic and acidic residues" evidence="6">
    <location>
        <begin position="1098"/>
        <end position="1116"/>
    </location>
</feature>
<dbReference type="Pfam" id="PF00957">
    <property type="entry name" value="Synaptobrevin"/>
    <property type="match status" value="1"/>
</dbReference>
<evidence type="ECO:0000256" key="4">
    <source>
        <dbReference type="ARBA" id="ARBA00022490"/>
    </source>
</evidence>
<dbReference type="Gene3D" id="1.20.5.110">
    <property type="match status" value="1"/>
</dbReference>
<protein>
    <recommendedName>
        <fullName evidence="7">V-SNARE coiled-coil homology domain-containing protein</fullName>
    </recommendedName>
</protein>
<dbReference type="AlphaFoldDB" id="A0A9J5X8J3"/>
<dbReference type="InterPro" id="IPR015943">
    <property type="entry name" value="WD40/YVTN_repeat-like_dom_sf"/>
</dbReference>
<dbReference type="GO" id="GO:0045159">
    <property type="term" value="F:myosin II binding"/>
    <property type="evidence" value="ECO:0007669"/>
    <property type="project" value="TreeGrafter"/>
</dbReference>
<dbReference type="GO" id="GO:0005737">
    <property type="term" value="C:cytoplasm"/>
    <property type="evidence" value="ECO:0007669"/>
    <property type="project" value="UniProtKB-SubCell"/>
</dbReference>
<reference evidence="8 9" key="1">
    <citation type="submission" date="2020-09" db="EMBL/GenBank/DDBJ databases">
        <title>De no assembly of potato wild relative species, Solanum commersonii.</title>
        <authorList>
            <person name="Cho K."/>
        </authorList>
    </citation>
    <scope>NUCLEOTIDE SEQUENCE [LARGE SCALE GENOMIC DNA]</scope>
    <source>
        <strain evidence="8">LZ3.2</strain>
        <tissue evidence="8">Leaf</tissue>
    </source>
</reference>
<keyword evidence="9" id="KW-1185">Reference proteome</keyword>
<evidence type="ECO:0000256" key="3">
    <source>
        <dbReference type="ARBA" id="ARBA00022483"/>
    </source>
</evidence>
<evidence type="ECO:0000313" key="9">
    <source>
        <dbReference type="Proteomes" id="UP000824120"/>
    </source>
</evidence>
<name>A0A9J5X8J3_SOLCO</name>
<evidence type="ECO:0000256" key="2">
    <source>
        <dbReference type="ARBA" id="ARBA00008070"/>
    </source>
</evidence>
<dbReference type="GO" id="GO:0006893">
    <property type="term" value="P:Golgi to plasma membrane transport"/>
    <property type="evidence" value="ECO:0007669"/>
    <property type="project" value="TreeGrafter"/>
</dbReference>
<keyword evidence="5" id="KW-0175">Coiled coil</keyword>
<dbReference type="InterPro" id="IPR036322">
    <property type="entry name" value="WD40_repeat_dom_sf"/>
</dbReference>
<dbReference type="SUPFAM" id="SSF58038">
    <property type="entry name" value="SNARE fusion complex"/>
    <property type="match status" value="1"/>
</dbReference>
<comment type="similarity">
    <text evidence="2">Belongs to the WD repeat L(2)GL family.</text>
</comment>
<dbReference type="GO" id="GO:0005886">
    <property type="term" value="C:plasma membrane"/>
    <property type="evidence" value="ECO:0007669"/>
    <property type="project" value="TreeGrafter"/>
</dbReference>
<evidence type="ECO:0000256" key="1">
    <source>
        <dbReference type="ARBA" id="ARBA00004496"/>
    </source>
</evidence>
<dbReference type="GO" id="GO:0006887">
    <property type="term" value="P:exocytosis"/>
    <property type="evidence" value="ECO:0007669"/>
    <property type="project" value="UniProtKB-KW"/>
</dbReference>
<evidence type="ECO:0000313" key="8">
    <source>
        <dbReference type="EMBL" id="KAG5584587.1"/>
    </source>
</evidence>
<keyword evidence="3" id="KW-0268">Exocytosis</keyword>
<comment type="caution">
    <text evidence="8">The sequence shown here is derived from an EMBL/GenBank/DDBJ whole genome shotgun (WGS) entry which is preliminary data.</text>
</comment>
<accession>A0A9J5X8J3</accession>
<dbReference type="PROSITE" id="PS50892">
    <property type="entry name" value="V_SNARE"/>
    <property type="match status" value="1"/>
</dbReference>
<feature type="compositionally biased region" description="Polar residues" evidence="6">
    <location>
        <begin position="1086"/>
        <end position="1097"/>
    </location>
</feature>
<dbReference type="InterPro" id="IPR042855">
    <property type="entry name" value="V_SNARE_CC"/>
</dbReference>
<keyword evidence="4" id="KW-0963">Cytoplasm</keyword>
<sequence>MFAKKLFQKATQYHHNHHHQTNGSGLTASDLNVRATVHYGIPSTASILAVDSVQRLLAIGTLDGRIKVIGGDNIEGLLISPKQLPYKYLEISLSADKGSLKEMVFRIDNVSSFKIRAFLSASQMKMIFRIRNDDTRDKLGVTSVVDKMRKARLMWFGHVKRRCMDPVRRRERLPMVGIKRGRGRPMKYWGEVWNLKSRSVACDLQWESNITAFSVINGSSFMYVGDEYGTISVLKFHVENRELLLLPYQILWSSLSGAYCIILKQLVFRIQIINQLLEFSRNLLHREIGKLLIAYECGLIILWDVIEAHVIIVKGDKDLHLKDGALNFKKNADSISPDDLMQHQLEEKEITTLCWASTDGSILAAGYIDGDILLWKTSKLTASKGQEAGPFDNVVKLQLSSVEKRLPIIVLHWWANSKSRNNSDGHLLIYGGDEIGSDEVITILTLEWSSGIETLKCVGRVDLTLSGSFADTILLPTTGATSPDEKAVLFVLMSPGQLNLFDCSTLSDLVSKEEKKVSLSAKDFPVELPTVDPSMTVTKLTQLHSDGNLTELLQETPFFKKLSAATSSGASRWPLTGGVYNHTSRAETNRIQRVFIAGYQDGSVRMWDATHPVLLLLCVLDREVKGVNTVISSASVSKIDFCFQTLRLAVGDASGLVRLYDFKHSDMGNFHVVTGTKSEVHELAQGQGPTCRAVLKLLDVRVRAIEFVNHGAKLAVGYENAKVAVLDMTSLSVLFLSDSASVGSSPLVTLIAKRFVHSDSNSKSPKQSELPENRMEELMFILTQDAKIYVIDGENIPFSDVISKQPESSKDDATSNEPSQEMTTHDLRDTVPFLENDPSRKHFESFILLCCKDSIRTYATKSVVHGDNKYVCKVKLDKPCCWTTTFVKDGKDGKACALLLLFQTGDIEIRSLPDLELLERASLMSVLSWNFKPNMDRAMSSMENGHITLANGSELAFVSLLASENDFRIPESLPSLHDEVLAAAADAAMKFSTQKKKQGGAPNILGTLVKGFKAGKTNHNMDFSQMSQSNFSHLEGVFMKNPLHPEPSPTKEVLEELELDIGNIPSYLKFTFDTDDIEIDEPVPVASTSSHNTQNSKRGTEREKLLDSEGDDAKPRLRTREEIIAKYRKTGVQDASSAAGQARDKLLERQEKLERINRRTEELRSGAEDFASLANELVKVMENRNRKWWQI</sequence>
<organism evidence="8 9">
    <name type="scientific">Solanum commersonii</name>
    <name type="common">Commerson's wild potato</name>
    <name type="synonym">Commerson's nightshade</name>
    <dbReference type="NCBI Taxonomy" id="4109"/>
    <lineage>
        <taxon>Eukaryota</taxon>
        <taxon>Viridiplantae</taxon>
        <taxon>Streptophyta</taxon>
        <taxon>Embryophyta</taxon>
        <taxon>Tracheophyta</taxon>
        <taxon>Spermatophyta</taxon>
        <taxon>Magnoliopsida</taxon>
        <taxon>eudicotyledons</taxon>
        <taxon>Gunneridae</taxon>
        <taxon>Pentapetalae</taxon>
        <taxon>asterids</taxon>
        <taxon>lamiids</taxon>
        <taxon>Solanales</taxon>
        <taxon>Solanaceae</taxon>
        <taxon>Solanoideae</taxon>
        <taxon>Solaneae</taxon>
        <taxon>Solanum</taxon>
    </lineage>
</organism>
<evidence type="ECO:0000256" key="5">
    <source>
        <dbReference type="PROSITE-ProRule" id="PRU00290"/>
    </source>
</evidence>